<dbReference type="InterPro" id="IPR005151">
    <property type="entry name" value="Tail-specific_protease"/>
</dbReference>
<dbReference type="SMART" id="SM00228">
    <property type="entry name" value="PDZ"/>
    <property type="match status" value="1"/>
</dbReference>
<evidence type="ECO:0000313" key="9">
    <source>
        <dbReference type="Proteomes" id="UP000604161"/>
    </source>
</evidence>
<feature type="domain" description="PDZ" evidence="7">
    <location>
        <begin position="84"/>
        <end position="152"/>
    </location>
</feature>
<dbReference type="InterPro" id="IPR029045">
    <property type="entry name" value="ClpP/crotonase-like_dom_sf"/>
</dbReference>
<dbReference type="CDD" id="cd07560">
    <property type="entry name" value="Peptidase_S41_CPP"/>
    <property type="match status" value="1"/>
</dbReference>
<evidence type="ECO:0000259" key="7">
    <source>
        <dbReference type="PROSITE" id="PS50106"/>
    </source>
</evidence>
<comment type="similarity">
    <text evidence="1 5">Belongs to the peptidase S41A family.</text>
</comment>
<dbReference type="InterPro" id="IPR001478">
    <property type="entry name" value="PDZ"/>
</dbReference>
<dbReference type="EMBL" id="JACYFC010000002">
    <property type="protein sequence ID" value="MBD5771020.1"/>
    <property type="molecule type" value="Genomic_DNA"/>
</dbReference>
<gene>
    <name evidence="8" type="ORF">IF202_08130</name>
</gene>
<dbReference type="RefSeq" id="WP_191594376.1">
    <property type="nucleotide sequence ID" value="NZ_JACYFC010000002.1"/>
</dbReference>
<evidence type="ECO:0000256" key="1">
    <source>
        <dbReference type="ARBA" id="ARBA00009179"/>
    </source>
</evidence>
<comment type="caution">
    <text evidence="8">The sequence shown here is derived from an EMBL/GenBank/DDBJ whole genome shotgun (WGS) entry which is preliminary data.</text>
</comment>
<dbReference type="SUPFAM" id="SSF52096">
    <property type="entry name" value="ClpP/crotonase"/>
    <property type="match status" value="1"/>
</dbReference>
<accession>A0ABR8NYA5</accession>
<name>A0ABR8NYA5_9GAMM</name>
<keyword evidence="6" id="KW-0732">Signal</keyword>
<feature type="signal peptide" evidence="6">
    <location>
        <begin position="1"/>
        <end position="28"/>
    </location>
</feature>
<dbReference type="Gene3D" id="3.30.750.44">
    <property type="match status" value="1"/>
</dbReference>
<dbReference type="Pfam" id="PF17820">
    <property type="entry name" value="PDZ_6"/>
    <property type="match status" value="1"/>
</dbReference>
<keyword evidence="9" id="KW-1185">Reference proteome</keyword>
<evidence type="ECO:0000256" key="4">
    <source>
        <dbReference type="ARBA" id="ARBA00022825"/>
    </source>
</evidence>
<evidence type="ECO:0000256" key="2">
    <source>
        <dbReference type="ARBA" id="ARBA00022670"/>
    </source>
</evidence>
<dbReference type="PANTHER" id="PTHR32060:SF30">
    <property type="entry name" value="CARBOXY-TERMINAL PROCESSING PROTEASE CTPA"/>
    <property type="match status" value="1"/>
</dbReference>
<dbReference type="InterPro" id="IPR004447">
    <property type="entry name" value="Peptidase_S41A"/>
</dbReference>
<proteinExistence type="inferred from homology"/>
<protein>
    <submittedName>
        <fullName evidence="8">S41 family peptidase</fullName>
    </submittedName>
</protein>
<dbReference type="Gene3D" id="3.90.226.10">
    <property type="entry name" value="2-enoyl-CoA Hydratase, Chain A, domain 1"/>
    <property type="match status" value="1"/>
</dbReference>
<dbReference type="Pfam" id="PF03572">
    <property type="entry name" value="Peptidase_S41"/>
    <property type="match status" value="1"/>
</dbReference>
<dbReference type="SUPFAM" id="SSF50156">
    <property type="entry name" value="PDZ domain-like"/>
    <property type="match status" value="1"/>
</dbReference>
<sequence>MINILRQRTSFLFMSLLTLPVLFTEVQAKDVLPTTQIQSFVETFETIREGYVDVLSDEEILHRALKGMVSRLDPHSEYFTKSELIDFDELTSGNYAGVGVEVEIKDSNLIIVTPIDGSPAKEAGILSGDIIIRIDNTLITDLGMQDIVTLMRGEVGSSVMLDISRNGEIKQYELIRRLVEESSVSSKWVGDGIAYLRISQFQGDSSVEFSDTIDKLKKEQDIQGVVLDLRNNPGGVLQSAVGVVNAFVDDGMIVYTKGRHELSQSQFLASKRTTKLASVPIIVLINEGSASASEIVAGAIQDHNRGLVLGTESFGKGSVQTVIPLSNGDAVKLTTALYYTPNGRSIQAQGIIPDLIVPQATLTLDEGQFSVKESELKGHLENGTGGKEHTSEDVKLEISELAKTDFQLYQAVSILKTIPKLVQTQ</sequence>
<dbReference type="InterPro" id="IPR036034">
    <property type="entry name" value="PDZ_sf"/>
</dbReference>
<feature type="chain" id="PRO_5047091871" evidence="6">
    <location>
        <begin position="29"/>
        <end position="425"/>
    </location>
</feature>
<dbReference type="PROSITE" id="PS50106">
    <property type="entry name" value="PDZ"/>
    <property type="match status" value="1"/>
</dbReference>
<evidence type="ECO:0000256" key="5">
    <source>
        <dbReference type="RuleBase" id="RU004404"/>
    </source>
</evidence>
<reference evidence="8 9" key="1">
    <citation type="submission" date="2020-09" db="EMBL/GenBank/DDBJ databases">
        <title>Marinomonas sp. nov., isolated from the cysticercosis algae of Qingdao, China.</title>
        <authorList>
            <person name="Sun X."/>
        </authorList>
    </citation>
    <scope>NUCLEOTIDE SEQUENCE [LARGE SCALE GENOMIC DNA]</scope>
    <source>
        <strain evidence="8 9">SM2066</strain>
    </source>
</reference>
<dbReference type="NCBIfam" id="TIGR00225">
    <property type="entry name" value="prc"/>
    <property type="match status" value="1"/>
</dbReference>
<dbReference type="PANTHER" id="PTHR32060">
    <property type="entry name" value="TAIL-SPECIFIC PROTEASE"/>
    <property type="match status" value="1"/>
</dbReference>
<dbReference type="Gene3D" id="2.30.42.10">
    <property type="match status" value="1"/>
</dbReference>
<dbReference type="InterPro" id="IPR041489">
    <property type="entry name" value="PDZ_6"/>
</dbReference>
<evidence type="ECO:0000256" key="3">
    <source>
        <dbReference type="ARBA" id="ARBA00022801"/>
    </source>
</evidence>
<evidence type="ECO:0000256" key="6">
    <source>
        <dbReference type="SAM" id="SignalP"/>
    </source>
</evidence>
<keyword evidence="2 5" id="KW-0645">Protease</keyword>
<dbReference type="CDD" id="cd06782">
    <property type="entry name" value="cpPDZ_CPP-like"/>
    <property type="match status" value="1"/>
</dbReference>
<dbReference type="Proteomes" id="UP000604161">
    <property type="component" value="Unassembled WGS sequence"/>
</dbReference>
<organism evidence="8 9">
    <name type="scientific">Marinomonas colpomeniae</name>
    <dbReference type="NCBI Taxonomy" id="2774408"/>
    <lineage>
        <taxon>Bacteria</taxon>
        <taxon>Pseudomonadati</taxon>
        <taxon>Pseudomonadota</taxon>
        <taxon>Gammaproteobacteria</taxon>
        <taxon>Oceanospirillales</taxon>
        <taxon>Oceanospirillaceae</taxon>
        <taxon>Marinomonas</taxon>
    </lineage>
</organism>
<evidence type="ECO:0000313" key="8">
    <source>
        <dbReference type="EMBL" id="MBD5771020.1"/>
    </source>
</evidence>
<keyword evidence="4 5" id="KW-0720">Serine protease</keyword>
<keyword evidence="3 5" id="KW-0378">Hydrolase</keyword>
<dbReference type="SMART" id="SM00245">
    <property type="entry name" value="TSPc"/>
    <property type="match status" value="1"/>
</dbReference>